<sequence>MDSSASPITSIPSSNASSGMVSGGQIFIDGRMVW</sequence>
<dbReference type="AlphaFoldDB" id="A0A382YAQ7"/>
<gene>
    <name evidence="2" type="ORF">METZ01_LOCUS433236</name>
</gene>
<evidence type="ECO:0000313" key="2">
    <source>
        <dbReference type="EMBL" id="SVD80382.1"/>
    </source>
</evidence>
<feature type="compositionally biased region" description="Low complexity" evidence="1">
    <location>
        <begin position="1"/>
        <end position="18"/>
    </location>
</feature>
<evidence type="ECO:0000256" key="1">
    <source>
        <dbReference type="SAM" id="MobiDB-lite"/>
    </source>
</evidence>
<name>A0A382YAQ7_9ZZZZ</name>
<feature type="non-terminal residue" evidence="2">
    <location>
        <position position="34"/>
    </location>
</feature>
<accession>A0A382YAQ7</accession>
<organism evidence="2">
    <name type="scientific">marine metagenome</name>
    <dbReference type="NCBI Taxonomy" id="408172"/>
    <lineage>
        <taxon>unclassified sequences</taxon>
        <taxon>metagenomes</taxon>
        <taxon>ecological metagenomes</taxon>
    </lineage>
</organism>
<proteinExistence type="predicted"/>
<reference evidence="2" key="1">
    <citation type="submission" date="2018-05" db="EMBL/GenBank/DDBJ databases">
        <authorList>
            <person name="Lanie J.A."/>
            <person name="Ng W.-L."/>
            <person name="Kazmierczak K.M."/>
            <person name="Andrzejewski T.M."/>
            <person name="Davidsen T.M."/>
            <person name="Wayne K.J."/>
            <person name="Tettelin H."/>
            <person name="Glass J.I."/>
            <person name="Rusch D."/>
            <person name="Podicherti R."/>
            <person name="Tsui H.-C.T."/>
            <person name="Winkler M.E."/>
        </authorList>
    </citation>
    <scope>NUCLEOTIDE SEQUENCE</scope>
</reference>
<feature type="region of interest" description="Disordered" evidence="1">
    <location>
        <begin position="1"/>
        <end position="23"/>
    </location>
</feature>
<protein>
    <submittedName>
        <fullName evidence="2">Uncharacterized protein</fullName>
    </submittedName>
</protein>
<dbReference type="EMBL" id="UINC01174321">
    <property type="protein sequence ID" value="SVD80382.1"/>
    <property type="molecule type" value="Genomic_DNA"/>
</dbReference>